<sequence length="563" mass="60886">MKNHLLRKSLIALGASVAIISMPLAADVPNLAALDYVPANTAFFTGSLEAFPMKKYLEANKDLLATSNPENMGEMFTGEEPAEKFFAALAKGYFTNVAAPEKFIKAYGLGDETRMLFYMVDFHPVMKIEVADGDAFLATIMAAEKESGLTGADHEVDGIQYRSYLLNEGKKNPVELIVSSHNGWATMTVASPGGNNEHLKVALGSAKPAKALSQTSILQDLTDKYGFDGTQLGYIDHRIVVDKLTSSEPPKFVPGEDWKDLDEIQTPACRAEFAEIAKAWPRTVMGTSHFVITDTEYSADSRTIIESTNKATNDALMDLRGFIPSHVSGTADQALSLAFGINTNKMTGALTALWTAATSVKYECEFLAVMQQELLQANPASLGMFTGMAQGIMGLSATIFEADVDMSQGRPQFNALDALISLASENPAAQLQTGSMMLPMLRGLNVPADGTPVVLNEVLPPVNMVGGQTFAAISGKHLNVYKGDVATKASMALKDEAIDANGFFELYMHYGEFFKILNEVMGPNDDPTMAQFKALSESNMKLRMDVDFTEHGIEIGADVNIKN</sequence>
<accession>A0A2A4YYE6</accession>
<organism evidence="2">
    <name type="scientific">OCS116 cluster bacterium</name>
    <dbReference type="NCBI Taxonomy" id="2030921"/>
    <lineage>
        <taxon>Bacteria</taxon>
        <taxon>Pseudomonadati</taxon>
        <taxon>Pseudomonadota</taxon>
        <taxon>Alphaproteobacteria</taxon>
        <taxon>OCS116 cluster</taxon>
    </lineage>
</organism>
<evidence type="ECO:0008006" key="3">
    <source>
        <dbReference type="Google" id="ProtNLM"/>
    </source>
</evidence>
<proteinExistence type="predicted"/>
<reference evidence="2" key="2">
    <citation type="journal article" date="2018" name="ISME J.">
        <title>A dynamic microbial community with high functional redundancy inhabits the cold, oxic subseafloor aquifer.</title>
        <authorList>
            <person name="Tully B.J."/>
            <person name="Wheat C.G."/>
            <person name="Glazer B.T."/>
            <person name="Huber J.A."/>
        </authorList>
    </citation>
    <scope>NUCLEOTIDE SEQUENCE</scope>
    <source>
        <strain evidence="2">NORP83</strain>
    </source>
</reference>
<name>A0A2A4YYE6_9PROT</name>
<feature type="chain" id="PRO_5013331718" description="DUF3352 domain-containing protein" evidence="1">
    <location>
        <begin position="26"/>
        <end position="563"/>
    </location>
</feature>
<evidence type="ECO:0000256" key="1">
    <source>
        <dbReference type="SAM" id="SignalP"/>
    </source>
</evidence>
<dbReference type="AlphaFoldDB" id="A0A2A4YYE6"/>
<reference key="1">
    <citation type="submission" date="2017-08" db="EMBL/GenBank/DDBJ databases">
        <title>A dynamic microbial community with high functional redundancy inhabits the cold, oxic subseafloor aquifer.</title>
        <authorList>
            <person name="Tully B.J."/>
            <person name="Wheat C.G."/>
            <person name="Glazer B.T."/>
            <person name="Huber J.A."/>
        </authorList>
    </citation>
    <scope>NUCLEOTIDE SEQUENCE [LARGE SCALE GENOMIC DNA]</scope>
</reference>
<comment type="caution">
    <text evidence="2">The sequence shown here is derived from an EMBL/GenBank/DDBJ whole genome shotgun (WGS) entry which is preliminary data.</text>
</comment>
<feature type="signal peptide" evidence="1">
    <location>
        <begin position="1"/>
        <end position="25"/>
    </location>
</feature>
<protein>
    <recommendedName>
        <fullName evidence="3">DUF3352 domain-containing protein</fullName>
    </recommendedName>
</protein>
<dbReference type="EMBL" id="NVUS01000014">
    <property type="protein sequence ID" value="PCI99764.1"/>
    <property type="molecule type" value="Genomic_DNA"/>
</dbReference>
<evidence type="ECO:0000313" key="2">
    <source>
        <dbReference type="EMBL" id="PCI99764.1"/>
    </source>
</evidence>
<keyword evidence="1" id="KW-0732">Signal</keyword>
<gene>
    <name evidence="2" type="ORF">COB13_10970</name>
</gene>